<dbReference type="InterPro" id="IPR036856">
    <property type="entry name" value="Ald_Oxase/Xan_DH_a/b_sf"/>
</dbReference>
<evidence type="ECO:0000259" key="1">
    <source>
        <dbReference type="SMART" id="SM01008"/>
    </source>
</evidence>
<comment type="caution">
    <text evidence="2">The sequence shown here is derived from an EMBL/GenBank/DDBJ whole genome shotgun (WGS) entry which is preliminary data.</text>
</comment>
<name>A0ABS9DYZ5_9PROT</name>
<dbReference type="EMBL" id="JAKGBZ010000035">
    <property type="protein sequence ID" value="MCF3947977.1"/>
    <property type="molecule type" value="Genomic_DNA"/>
</dbReference>
<dbReference type="InterPro" id="IPR046867">
    <property type="entry name" value="AldOxase/xan_DH_MoCoBD2"/>
</dbReference>
<dbReference type="InterPro" id="IPR008274">
    <property type="entry name" value="AldOxase/xan_DH_MoCoBD1"/>
</dbReference>
<dbReference type="Pfam" id="PF01315">
    <property type="entry name" value="Ald_Xan_dh_C"/>
    <property type="match status" value="1"/>
</dbReference>
<dbReference type="PANTHER" id="PTHR11908">
    <property type="entry name" value="XANTHINE DEHYDROGENASE"/>
    <property type="match status" value="1"/>
</dbReference>
<evidence type="ECO:0000313" key="3">
    <source>
        <dbReference type="Proteomes" id="UP001521209"/>
    </source>
</evidence>
<dbReference type="RefSeq" id="WP_235705272.1">
    <property type="nucleotide sequence ID" value="NZ_JAKGBZ010000035.1"/>
</dbReference>
<dbReference type="Gene3D" id="3.90.1170.50">
    <property type="entry name" value="Aldehyde oxidase/xanthine dehydrogenase, a/b hammerhead"/>
    <property type="match status" value="1"/>
</dbReference>
<protein>
    <submittedName>
        <fullName evidence="2">Xanthine dehydrogenase family protein molybdopterin-binding subunit</fullName>
    </submittedName>
</protein>
<reference evidence="2 3" key="1">
    <citation type="submission" date="2022-01" db="EMBL/GenBank/DDBJ databases">
        <authorList>
            <person name="Won M."/>
            <person name="Kim S.-J."/>
            <person name="Kwon S.-W."/>
        </authorList>
    </citation>
    <scope>NUCLEOTIDE SEQUENCE [LARGE SCALE GENOMIC DNA]</scope>
    <source>
        <strain evidence="2 3">KCTC 23505</strain>
    </source>
</reference>
<dbReference type="SUPFAM" id="SSF56003">
    <property type="entry name" value="Molybdenum cofactor-binding domain"/>
    <property type="match status" value="1"/>
</dbReference>
<dbReference type="Gene3D" id="3.30.365.10">
    <property type="entry name" value="Aldehyde oxidase/xanthine dehydrogenase, molybdopterin binding domain"/>
    <property type="match status" value="4"/>
</dbReference>
<organism evidence="2 3">
    <name type="scientific">Acidiphilium iwatense</name>
    <dbReference type="NCBI Taxonomy" id="768198"/>
    <lineage>
        <taxon>Bacteria</taxon>
        <taxon>Pseudomonadati</taxon>
        <taxon>Pseudomonadota</taxon>
        <taxon>Alphaproteobacteria</taxon>
        <taxon>Acetobacterales</taxon>
        <taxon>Acidocellaceae</taxon>
        <taxon>Acidiphilium</taxon>
    </lineage>
</organism>
<accession>A0ABS9DYZ5</accession>
<dbReference type="Pfam" id="PF02738">
    <property type="entry name" value="MoCoBD_1"/>
    <property type="match status" value="1"/>
</dbReference>
<dbReference type="PANTHER" id="PTHR11908:SF157">
    <property type="entry name" value="XANTHINE DEHYDROGENASE SUBUNIT D-RELATED"/>
    <property type="match status" value="1"/>
</dbReference>
<dbReference type="InterPro" id="IPR016208">
    <property type="entry name" value="Ald_Oxase/xanthine_DH-like"/>
</dbReference>
<dbReference type="SMART" id="SM01008">
    <property type="entry name" value="Ald_Xan_dh_C"/>
    <property type="match status" value="1"/>
</dbReference>
<evidence type="ECO:0000313" key="2">
    <source>
        <dbReference type="EMBL" id="MCF3947977.1"/>
    </source>
</evidence>
<dbReference type="Proteomes" id="UP001521209">
    <property type="component" value="Unassembled WGS sequence"/>
</dbReference>
<dbReference type="SUPFAM" id="SSF54665">
    <property type="entry name" value="CO dehydrogenase molybdoprotein N-domain-like"/>
    <property type="match status" value="1"/>
</dbReference>
<feature type="domain" description="Aldehyde oxidase/xanthine dehydrogenase a/b hammerhead" evidence="1">
    <location>
        <begin position="31"/>
        <end position="143"/>
    </location>
</feature>
<dbReference type="InterPro" id="IPR000674">
    <property type="entry name" value="Ald_Oxase/Xan_DH_a/b"/>
</dbReference>
<dbReference type="Pfam" id="PF20256">
    <property type="entry name" value="MoCoBD_2"/>
    <property type="match status" value="1"/>
</dbReference>
<keyword evidence="3" id="KW-1185">Reference proteome</keyword>
<gene>
    <name evidence="2" type="ORF">L2A60_14955</name>
</gene>
<proteinExistence type="predicted"/>
<sequence>MNKPHVPVEARRAFTIVGQSVRRNDVLEKVTGEGLYTADINRPGLLFGKIKRSNVAHAKISRIDTSKALALLGVKAVLTHEDVPRFLHYGSPHPRSASCTRDQYILDDKVRFWGEGIAAVAATSEEIADEALDLIEVDYEELPGVFDIDSAQAPGAPLIHEVGPGSNLVLPPVRVERGDVENGFAEADFVLEGVFEGGRPVPAYMEPNVCMADWDGSNKLTFWTSTQTAFMVRGSLAEVLGLPLNKVRVLVDHMGGGFGAKQDLFQHEYLCALLARQTRRPVRMEFTRAETFIAGRSRHPCRILLKQGFRKDGTICARDMKIIYESGAYGSHSPGVTTVGTNAATSLYRCENVRLEGCAVYTNTPIAGAFRGYGVVQAYYALDIQMDEAAERLGMDPAELKLKNAVREGDIAPSGHPIVGRGLEACLKHGITAFDWIAKRTETPRNDPAQPAIRRGWGVGCEMHGSSAYPGIREQGNATVKMNEDGSVTLLTGAAGLGTGAHTALAQIVAEELGVTFESVSVVHGDTDVVPWDIGAFASHTTYLVGSAAKIAAGKLRAAVLARAAEKLQTPTEALDMVAGRIFIADAPDRGLTVADAMGPSKGIPADHLIETGSYTPTKSYSFAAHFVEVAVDIETGLVDVRHVMPVHDVGRVIHPIAAAGQIEGGIQQGIGHTLTEDYLIDRTNGRSLNAGLVDYKMPLSMDMPKIETVILEAAPDPGGPWGAKGVGEDPIIAIGPAIANAIHDAIGARFHHYPITPEDILCALAAQKKE</sequence>
<dbReference type="InterPro" id="IPR037165">
    <property type="entry name" value="AldOxase/xan_DH_Mopterin-bd_sf"/>
</dbReference>